<dbReference type="PANTHER" id="PTHR46594">
    <property type="entry name" value="P-TYPE CATION-TRANSPORTING ATPASE"/>
    <property type="match status" value="1"/>
</dbReference>
<protein>
    <submittedName>
        <fullName evidence="2">Putative cu(2+)-exporting ATPase</fullName>
        <ecNumber evidence="2">3.6.3.4</ecNumber>
    </submittedName>
</protein>
<keyword evidence="3" id="KW-1185">Reference proteome</keyword>
<keyword evidence="2" id="KW-0378">Hydrolase</keyword>
<dbReference type="Proteomes" id="UP000238479">
    <property type="component" value="Chromosome 2"/>
</dbReference>
<evidence type="ECO:0000256" key="1">
    <source>
        <dbReference type="ARBA" id="ARBA00022723"/>
    </source>
</evidence>
<evidence type="ECO:0000313" key="3">
    <source>
        <dbReference type="Proteomes" id="UP000238479"/>
    </source>
</evidence>
<dbReference type="GO" id="GO:0016787">
    <property type="term" value="F:hydrolase activity"/>
    <property type="evidence" value="ECO:0007669"/>
    <property type="project" value="UniProtKB-KW"/>
</dbReference>
<dbReference type="PANTHER" id="PTHR46594:SF4">
    <property type="entry name" value="P-TYPE CATION-TRANSPORTING ATPASE"/>
    <property type="match status" value="1"/>
</dbReference>
<dbReference type="EMBL" id="PDCK01000040">
    <property type="protein sequence ID" value="PRQ52434.1"/>
    <property type="molecule type" value="Genomic_DNA"/>
</dbReference>
<accession>A0A2P6S176</accession>
<dbReference type="GO" id="GO:0046872">
    <property type="term" value="F:metal ion binding"/>
    <property type="evidence" value="ECO:0007669"/>
    <property type="project" value="UniProtKB-KW"/>
</dbReference>
<comment type="caution">
    <text evidence="2">The sequence shown here is derived from an EMBL/GenBank/DDBJ whole genome shotgun (WGS) entry which is preliminary data.</text>
</comment>
<reference evidence="2 3" key="1">
    <citation type="journal article" date="2018" name="Nat. Genet.">
        <title>The Rosa genome provides new insights in the design of modern roses.</title>
        <authorList>
            <person name="Bendahmane M."/>
        </authorList>
    </citation>
    <scope>NUCLEOTIDE SEQUENCE [LARGE SCALE GENOMIC DNA]</scope>
    <source>
        <strain evidence="3">cv. Old Blush</strain>
    </source>
</reference>
<keyword evidence="1" id="KW-0479">Metal-binding</keyword>
<gene>
    <name evidence="2" type="ORF">RchiOBHm_Chr2g0155461</name>
</gene>
<name>A0A2P6S176_ROSCH</name>
<dbReference type="STRING" id="74649.A0A2P6S176"/>
<dbReference type="EC" id="3.6.3.4" evidence="2"/>
<dbReference type="Gramene" id="PRQ52434">
    <property type="protein sequence ID" value="PRQ52434"/>
    <property type="gene ID" value="RchiOBHm_Chr2g0155461"/>
</dbReference>
<dbReference type="AlphaFoldDB" id="A0A2P6S176"/>
<proteinExistence type="predicted"/>
<sequence>MYNHNTGIVGLVKSAQMAKAPVQKFADRISKFFVPLVDCIVFDKTGTLQLGSHWLLTHDS</sequence>
<evidence type="ECO:0000313" key="2">
    <source>
        <dbReference type="EMBL" id="PRQ52434.1"/>
    </source>
</evidence>
<organism evidence="2 3">
    <name type="scientific">Rosa chinensis</name>
    <name type="common">China rose</name>
    <dbReference type="NCBI Taxonomy" id="74649"/>
    <lineage>
        <taxon>Eukaryota</taxon>
        <taxon>Viridiplantae</taxon>
        <taxon>Streptophyta</taxon>
        <taxon>Embryophyta</taxon>
        <taxon>Tracheophyta</taxon>
        <taxon>Spermatophyta</taxon>
        <taxon>Magnoliopsida</taxon>
        <taxon>eudicotyledons</taxon>
        <taxon>Gunneridae</taxon>
        <taxon>Pentapetalae</taxon>
        <taxon>rosids</taxon>
        <taxon>fabids</taxon>
        <taxon>Rosales</taxon>
        <taxon>Rosaceae</taxon>
        <taxon>Rosoideae</taxon>
        <taxon>Rosoideae incertae sedis</taxon>
        <taxon>Rosa</taxon>
    </lineage>
</organism>